<comment type="similarity">
    <text evidence="4">Belongs to the cyclic nucleotide phosphodiesterase class-III family.</text>
</comment>
<dbReference type="SUPFAM" id="SSF56300">
    <property type="entry name" value="Metallo-dependent phosphatases"/>
    <property type="match status" value="1"/>
</dbReference>
<comment type="caution">
    <text evidence="6">The sequence shown here is derived from an EMBL/GenBank/DDBJ whole genome shotgun (WGS) entry which is preliminary data.</text>
</comment>
<evidence type="ECO:0000256" key="2">
    <source>
        <dbReference type="ARBA" id="ARBA00022801"/>
    </source>
</evidence>
<dbReference type="GO" id="GO:0046872">
    <property type="term" value="F:metal ion binding"/>
    <property type="evidence" value="ECO:0007669"/>
    <property type="project" value="UniProtKB-KW"/>
</dbReference>
<dbReference type="STRING" id="1792845.BC343_27125"/>
<name>A0A1S9PGA6_9SPHI</name>
<evidence type="ECO:0000256" key="3">
    <source>
        <dbReference type="ARBA" id="ARBA00023004"/>
    </source>
</evidence>
<evidence type="ECO:0000313" key="6">
    <source>
        <dbReference type="EMBL" id="OOQ60005.1"/>
    </source>
</evidence>
<dbReference type="Proteomes" id="UP000189739">
    <property type="component" value="Unassembled WGS sequence"/>
</dbReference>
<keyword evidence="7" id="KW-1185">Reference proteome</keyword>
<dbReference type="OrthoDB" id="9811542at2"/>
<protein>
    <recommendedName>
        <fullName evidence="5">Calcineurin-like phosphoesterase domain-containing protein</fullName>
    </recommendedName>
</protein>
<gene>
    <name evidence="6" type="ORF">BC343_27125</name>
</gene>
<dbReference type="InterPro" id="IPR029052">
    <property type="entry name" value="Metallo-depent_PP-like"/>
</dbReference>
<dbReference type="InterPro" id="IPR004843">
    <property type="entry name" value="Calcineurin-like_PHP"/>
</dbReference>
<dbReference type="InterPro" id="IPR050884">
    <property type="entry name" value="CNP_phosphodiesterase-III"/>
</dbReference>
<feature type="domain" description="Calcineurin-like phosphoesterase" evidence="5">
    <location>
        <begin position="8"/>
        <end position="329"/>
    </location>
</feature>
<organism evidence="6 7">
    <name type="scientific">Mucilaginibacter pedocola</name>
    <dbReference type="NCBI Taxonomy" id="1792845"/>
    <lineage>
        <taxon>Bacteria</taxon>
        <taxon>Pseudomonadati</taxon>
        <taxon>Bacteroidota</taxon>
        <taxon>Sphingobacteriia</taxon>
        <taxon>Sphingobacteriales</taxon>
        <taxon>Sphingobacteriaceae</taxon>
        <taxon>Mucilaginibacter</taxon>
    </lineage>
</organism>
<keyword evidence="3" id="KW-0408">Iron</keyword>
<dbReference type="Gene3D" id="3.60.21.10">
    <property type="match status" value="1"/>
</dbReference>
<accession>A0A1S9PGA6</accession>
<reference evidence="6 7" key="1">
    <citation type="submission" date="2016-07" db="EMBL/GenBank/DDBJ databases">
        <title>Genomic analysis of zinc-resistant bacterium Mucilaginibacter pedocola TBZ30.</title>
        <authorList>
            <person name="Huang J."/>
            <person name="Tang J."/>
        </authorList>
    </citation>
    <scope>NUCLEOTIDE SEQUENCE [LARGE SCALE GENOMIC DNA]</scope>
    <source>
        <strain evidence="6 7">TBZ30</strain>
    </source>
</reference>
<dbReference type="EMBL" id="MBTF01000010">
    <property type="protein sequence ID" value="OOQ60005.1"/>
    <property type="molecule type" value="Genomic_DNA"/>
</dbReference>
<dbReference type="AlphaFoldDB" id="A0A1S9PGA6"/>
<dbReference type="RefSeq" id="WP_078347979.1">
    <property type="nucleotide sequence ID" value="NZ_MBTF01000010.1"/>
</dbReference>
<proteinExistence type="inferred from homology"/>
<evidence type="ECO:0000313" key="7">
    <source>
        <dbReference type="Proteomes" id="UP000189739"/>
    </source>
</evidence>
<evidence type="ECO:0000259" key="5">
    <source>
        <dbReference type="Pfam" id="PF00149"/>
    </source>
</evidence>
<keyword evidence="2" id="KW-0378">Hydrolase</keyword>
<dbReference type="PANTHER" id="PTHR42988:SF2">
    <property type="entry name" value="CYCLIC NUCLEOTIDE PHOSPHODIESTERASE CBUA0032-RELATED"/>
    <property type="match status" value="1"/>
</dbReference>
<evidence type="ECO:0000256" key="4">
    <source>
        <dbReference type="ARBA" id="ARBA00025742"/>
    </source>
</evidence>
<dbReference type="Pfam" id="PF00149">
    <property type="entry name" value="Metallophos"/>
    <property type="match status" value="1"/>
</dbReference>
<sequence length="596" mass="69909">MIGETNIKLLWISDLHYAEKYKDLASVASYQKFLNQFLDCVMEQHLPDVPIDYILLSGDLGSFGKYGDYVQLNKLLLHPLLEKMRQTGNPLPRVLTLPGNHDVNRESNDFLADFITNVTGKDHKSGEISKQLTRPEFLLKYEDNFRRLFNGYSQFLTEARSGPYKEAYALTGDGGLVYSSEYAAEGLYGYVVDRRRQMIFILLNSAWYSMGGGFNDLYADQILEVIRKDYKGKEITAAQIIEWLKTRDQLADYANQISGIQLLKQEKLDALLQKYPDYFVLTSMHHPKNWLHYDESYSHDKNDSTCSSFLLNDLLSKSDVFLTGHEHVPIDTATERLLNTTLHLKTGCFLELGQAREQRYEKSWFSILNINISKREILQHRYGYNPLPDHESWQEELWNHPPLKKIGLCTLTTERRREVERLIAKGTKVQLLHYLKRDQSRMILDNELRLITGKKNVHEQWYALERTDGKRELCIFAVGQNPFRERYLNQEFKNELIALLNSDENVSHIRFITLDLLVEESFSIAYEKPCDLKKVLNGIARRADNSFNVFRHVFFMEWEDQAEKGILDLAEFERFKRLRFLNQIIPFWVAERFWFN</sequence>
<keyword evidence="1" id="KW-0479">Metal-binding</keyword>
<evidence type="ECO:0000256" key="1">
    <source>
        <dbReference type="ARBA" id="ARBA00022723"/>
    </source>
</evidence>
<dbReference type="GO" id="GO:0016787">
    <property type="term" value="F:hydrolase activity"/>
    <property type="evidence" value="ECO:0007669"/>
    <property type="project" value="UniProtKB-KW"/>
</dbReference>
<dbReference type="PANTHER" id="PTHR42988">
    <property type="entry name" value="PHOSPHOHYDROLASE"/>
    <property type="match status" value="1"/>
</dbReference>